<proteinExistence type="predicted"/>
<feature type="non-terminal residue" evidence="1">
    <location>
        <position position="1"/>
    </location>
</feature>
<keyword evidence="2" id="KW-1185">Reference proteome</keyword>
<comment type="caution">
    <text evidence="1">The sequence shown here is derived from an EMBL/GenBank/DDBJ whole genome shotgun (WGS) entry which is preliminary data.</text>
</comment>
<accession>A0AAW1K7H1</accession>
<name>A0AAW1K7H1_SAPOF</name>
<dbReference type="AlphaFoldDB" id="A0AAW1K7H1"/>
<dbReference type="GO" id="GO:0005657">
    <property type="term" value="C:replication fork"/>
    <property type="evidence" value="ECO:0007669"/>
    <property type="project" value="TreeGrafter"/>
</dbReference>
<dbReference type="Proteomes" id="UP001443914">
    <property type="component" value="Unassembled WGS sequence"/>
</dbReference>
<dbReference type="GO" id="GO:0006260">
    <property type="term" value="P:DNA replication"/>
    <property type="evidence" value="ECO:0007669"/>
    <property type="project" value="TreeGrafter"/>
</dbReference>
<protein>
    <recommendedName>
        <fullName evidence="3">ATP-dependent DNA helicase</fullName>
    </recommendedName>
</protein>
<evidence type="ECO:0000313" key="1">
    <source>
        <dbReference type="EMBL" id="KAK9713617.1"/>
    </source>
</evidence>
<evidence type="ECO:0008006" key="3">
    <source>
        <dbReference type="Google" id="ProtNLM"/>
    </source>
</evidence>
<dbReference type="PANTHER" id="PTHR23274">
    <property type="entry name" value="DNA HELICASE-RELATED"/>
    <property type="match status" value="1"/>
</dbReference>
<dbReference type="PANTHER" id="PTHR23274:SF48">
    <property type="entry name" value="ATP-DEPENDENT DNA HELICASE"/>
    <property type="match status" value="1"/>
</dbReference>
<reference evidence="1" key="1">
    <citation type="submission" date="2024-03" db="EMBL/GenBank/DDBJ databases">
        <title>WGS assembly of Saponaria officinalis var. Norfolk2.</title>
        <authorList>
            <person name="Jenkins J."/>
            <person name="Shu S."/>
            <person name="Grimwood J."/>
            <person name="Barry K."/>
            <person name="Goodstein D."/>
            <person name="Schmutz J."/>
            <person name="Leebens-Mack J."/>
            <person name="Osbourn A."/>
        </authorList>
    </citation>
    <scope>NUCLEOTIDE SEQUENCE [LARGE SCALE GENOMIC DNA]</scope>
    <source>
        <strain evidence="1">JIC</strain>
    </source>
</reference>
<sequence>FSDWILKVGDGVLGGPNDGEASIEIPDDILIKEATNSVAAIVENTYPLLLEHLWDEKYFQDRAILASTHEIVEMINDYILNSIPGEEKVYLSADSICKSDKVTMLDHSLY</sequence>
<gene>
    <name evidence="1" type="ORF">RND81_06G039900</name>
</gene>
<dbReference type="EMBL" id="JBDFQZ010000006">
    <property type="protein sequence ID" value="KAK9713617.1"/>
    <property type="molecule type" value="Genomic_DNA"/>
</dbReference>
<organism evidence="1 2">
    <name type="scientific">Saponaria officinalis</name>
    <name type="common">Common soapwort</name>
    <name type="synonym">Lychnis saponaria</name>
    <dbReference type="NCBI Taxonomy" id="3572"/>
    <lineage>
        <taxon>Eukaryota</taxon>
        <taxon>Viridiplantae</taxon>
        <taxon>Streptophyta</taxon>
        <taxon>Embryophyta</taxon>
        <taxon>Tracheophyta</taxon>
        <taxon>Spermatophyta</taxon>
        <taxon>Magnoliopsida</taxon>
        <taxon>eudicotyledons</taxon>
        <taxon>Gunneridae</taxon>
        <taxon>Pentapetalae</taxon>
        <taxon>Caryophyllales</taxon>
        <taxon>Caryophyllaceae</taxon>
        <taxon>Caryophylleae</taxon>
        <taxon>Saponaria</taxon>
    </lineage>
</organism>
<evidence type="ECO:0000313" key="2">
    <source>
        <dbReference type="Proteomes" id="UP001443914"/>
    </source>
</evidence>